<name>A0A1F5ZYG6_9BACT</name>
<evidence type="ECO:0000256" key="1">
    <source>
        <dbReference type="SAM" id="Phobius"/>
    </source>
</evidence>
<keyword evidence="1" id="KW-0812">Transmembrane</keyword>
<keyword evidence="1" id="KW-1133">Transmembrane helix</keyword>
<dbReference type="EMBL" id="MFJM01000036">
    <property type="protein sequence ID" value="OGG17395.1"/>
    <property type="molecule type" value="Genomic_DNA"/>
</dbReference>
<evidence type="ECO:0000313" key="3">
    <source>
        <dbReference type="Proteomes" id="UP000176253"/>
    </source>
</evidence>
<evidence type="ECO:0000313" key="2">
    <source>
        <dbReference type="EMBL" id="OGG17395.1"/>
    </source>
</evidence>
<dbReference type="AlphaFoldDB" id="A0A1F5ZYG6"/>
<reference evidence="2 3" key="1">
    <citation type="journal article" date="2016" name="Nat. Commun.">
        <title>Thousands of microbial genomes shed light on interconnected biogeochemical processes in an aquifer system.</title>
        <authorList>
            <person name="Anantharaman K."/>
            <person name="Brown C.T."/>
            <person name="Hug L.A."/>
            <person name="Sharon I."/>
            <person name="Castelle C.J."/>
            <person name="Probst A.J."/>
            <person name="Thomas B.C."/>
            <person name="Singh A."/>
            <person name="Wilkins M.J."/>
            <person name="Karaoz U."/>
            <person name="Brodie E.L."/>
            <person name="Williams K.H."/>
            <person name="Hubbard S.S."/>
            <person name="Banfield J.F."/>
        </authorList>
    </citation>
    <scope>NUCLEOTIDE SEQUENCE [LARGE SCALE GENOMIC DNA]</scope>
</reference>
<dbReference type="STRING" id="1798383.A3D78_03905"/>
<feature type="transmembrane region" description="Helical" evidence="1">
    <location>
        <begin position="12"/>
        <end position="36"/>
    </location>
</feature>
<keyword evidence="1" id="KW-0472">Membrane</keyword>
<comment type="caution">
    <text evidence="2">The sequence shown here is derived from an EMBL/GenBank/DDBJ whole genome shotgun (WGS) entry which is preliminary data.</text>
</comment>
<sequence>MKKILTGTLPLIFFHLFCCGVLLYLLISSGILLLLANESRNKFFLIPLLFLAAFSLWLYRRQNNKFTKFLLYAVFSLTFGFLFTIYIFIPWWIPGYTGGILLP</sequence>
<organism evidence="2 3">
    <name type="scientific">Candidatus Gottesmanbacteria bacterium RIFCSPHIGHO2_02_FULL_39_14</name>
    <dbReference type="NCBI Taxonomy" id="1798383"/>
    <lineage>
        <taxon>Bacteria</taxon>
        <taxon>Candidatus Gottesmaniibacteriota</taxon>
    </lineage>
</organism>
<protein>
    <submittedName>
        <fullName evidence="2">Uncharacterized protein</fullName>
    </submittedName>
</protein>
<feature type="transmembrane region" description="Helical" evidence="1">
    <location>
        <begin position="71"/>
        <end position="93"/>
    </location>
</feature>
<feature type="transmembrane region" description="Helical" evidence="1">
    <location>
        <begin position="42"/>
        <end position="59"/>
    </location>
</feature>
<proteinExistence type="predicted"/>
<dbReference type="Proteomes" id="UP000176253">
    <property type="component" value="Unassembled WGS sequence"/>
</dbReference>
<gene>
    <name evidence="2" type="ORF">A3D78_03905</name>
</gene>
<accession>A0A1F5ZYG6</accession>